<gene>
    <name evidence="14" type="primary">NTG2</name>
    <name evidence="12" type="synonym">NTH1</name>
    <name evidence="14" type="ORF">HK099_005273</name>
</gene>
<dbReference type="AlphaFoldDB" id="A0AAD5U6R6"/>
<dbReference type="GO" id="GO:0003677">
    <property type="term" value="F:DNA binding"/>
    <property type="evidence" value="ECO:0007669"/>
    <property type="project" value="UniProtKB-UniRule"/>
</dbReference>
<evidence type="ECO:0000256" key="4">
    <source>
        <dbReference type="ARBA" id="ARBA00022763"/>
    </source>
</evidence>
<comment type="similarity">
    <text evidence="1 12">Belongs to the Nth/MutY family.</text>
</comment>
<comment type="caution">
    <text evidence="14">The sequence shown here is derived from an EMBL/GenBank/DDBJ whole genome shotgun (WGS) entry which is preliminary data.</text>
</comment>
<evidence type="ECO:0000256" key="9">
    <source>
        <dbReference type="ARBA" id="ARBA00023239"/>
    </source>
</evidence>
<dbReference type="InterPro" id="IPR030841">
    <property type="entry name" value="NTH1"/>
</dbReference>
<evidence type="ECO:0000256" key="1">
    <source>
        <dbReference type="ARBA" id="ARBA00008343"/>
    </source>
</evidence>
<keyword evidence="9 12" id="KW-0456">Lyase</keyword>
<dbReference type="EC" id="4.2.99.18" evidence="12"/>
<comment type="function">
    <text evidence="12">Bifunctional DNA N-glycosylase with associated apurinic/apyrimidinic (AP) lyase function that catalyzes the first step in base excision repair (BER), the primary repair pathway for the repair of oxidative DNA damage. The DNA N-glycosylase activity releases the damaged DNA base from DNA by cleaving the N-glycosidic bond, leaving an AP site. The AP lyase activity cleaves the phosphodiester bond 3' to the AP site by a beta-elimination. Primarily recognizes and repairs oxidative base damage of pyrimidines.</text>
</comment>
<evidence type="ECO:0000256" key="11">
    <source>
        <dbReference type="ARBA" id="ARBA00044632"/>
    </source>
</evidence>
<evidence type="ECO:0000256" key="3">
    <source>
        <dbReference type="ARBA" id="ARBA00022723"/>
    </source>
</evidence>
<dbReference type="FunFam" id="1.10.340.30:FF:000005">
    <property type="entry name" value="Endonuclease III-like protein 1"/>
    <property type="match status" value="1"/>
</dbReference>
<dbReference type="Gene3D" id="1.10.340.30">
    <property type="entry name" value="Hypothetical protein, domain 2"/>
    <property type="match status" value="1"/>
</dbReference>
<dbReference type="GO" id="GO:0006289">
    <property type="term" value="P:nucleotide-excision repair"/>
    <property type="evidence" value="ECO:0007669"/>
    <property type="project" value="TreeGrafter"/>
</dbReference>
<keyword evidence="7" id="KW-0411">Iron-sulfur</keyword>
<dbReference type="GO" id="GO:0000703">
    <property type="term" value="F:oxidized pyrimidine nucleobase lesion DNA N-glycosylase activity"/>
    <property type="evidence" value="ECO:0007669"/>
    <property type="project" value="UniProtKB-UniRule"/>
</dbReference>
<dbReference type="GO" id="GO:0140078">
    <property type="term" value="F:class I DNA-(apurinic or apyrimidinic site) endonuclease activity"/>
    <property type="evidence" value="ECO:0007669"/>
    <property type="project" value="UniProtKB-EC"/>
</dbReference>
<dbReference type="SMART" id="SM00478">
    <property type="entry name" value="ENDO3c"/>
    <property type="match status" value="1"/>
</dbReference>
<dbReference type="Pfam" id="PF00633">
    <property type="entry name" value="HHH"/>
    <property type="match status" value="1"/>
</dbReference>
<comment type="catalytic activity">
    <reaction evidence="11 12">
        <text>2'-deoxyribonucleotide-(2'-deoxyribose 5'-phosphate)-2'-deoxyribonucleotide-DNA = a 3'-end 2'-deoxyribonucleotide-(2,3-dehydro-2,3-deoxyribose 5'-phosphate)-DNA + a 5'-end 5'-phospho-2'-deoxyribonucleoside-DNA + H(+)</text>
        <dbReference type="Rhea" id="RHEA:66592"/>
        <dbReference type="Rhea" id="RHEA-COMP:13180"/>
        <dbReference type="Rhea" id="RHEA-COMP:16897"/>
        <dbReference type="Rhea" id="RHEA-COMP:17067"/>
        <dbReference type="ChEBI" id="CHEBI:15378"/>
        <dbReference type="ChEBI" id="CHEBI:136412"/>
        <dbReference type="ChEBI" id="CHEBI:157695"/>
        <dbReference type="ChEBI" id="CHEBI:167181"/>
        <dbReference type="EC" id="4.2.99.18"/>
    </reaction>
</comment>
<keyword evidence="2" id="KW-0004">4Fe-4S</keyword>
<dbReference type="GO" id="GO:0046872">
    <property type="term" value="F:metal ion binding"/>
    <property type="evidence" value="ECO:0007669"/>
    <property type="project" value="UniProtKB-KW"/>
</dbReference>
<evidence type="ECO:0000256" key="6">
    <source>
        <dbReference type="ARBA" id="ARBA00023004"/>
    </source>
</evidence>
<dbReference type="InterPro" id="IPR000445">
    <property type="entry name" value="HhH_motif"/>
</dbReference>
<dbReference type="SUPFAM" id="SSF48150">
    <property type="entry name" value="DNA-glycosylase"/>
    <property type="match status" value="1"/>
</dbReference>
<keyword evidence="8 12" id="KW-0234">DNA repair</keyword>
<dbReference type="EC" id="3.2.2.-" evidence="12"/>
<keyword evidence="6" id="KW-0408">Iron</keyword>
<dbReference type="GO" id="GO:0006285">
    <property type="term" value="P:base-excision repair, AP site formation"/>
    <property type="evidence" value="ECO:0007669"/>
    <property type="project" value="UniProtKB-UniRule"/>
</dbReference>
<evidence type="ECO:0000313" key="15">
    <source>
        <dbReference type="Proteomes" id="UP001211065"/>
    </source>
</evidence>
<dbReference type="PANTHER" id="PTHR43286:SF1">
    <property type="entry name" value="ENDONUCLEASE III-LIKE PROTEIN 1"/>
    <property type="match status" value="1"/>
</dbReference>
<evidence type="ECO:0000259" key="13">
    <source>
        <dbReference type="SMART" id="SM00478"/>
    </source>
</evidence>
<dbReference type="Gene3D" id="1.10.1670.10">
    <property type="entry name" value="Helix-hairpin-Helix base-excision DNA repair enzymes (C-terminal)"/>
    <property type="match status" value="1"/>
</dbReference>
<dbReference type="EMBL" id="JADGJW010000040">
    <property type="protein sequence ID" value="KAJ3226276.1"/>
    <property type="molecule type" value="Genomic_DNA"/>
</dbReference>
<dbReference type="GO" id="GO:0005739">
    <property type="term" value="C:mitochondrion"/>
    <property type="evidence" value="ECO:0007669"/>
    <property type="project" value="UniProtKB-SubCell"/>
</dbReference>
<keyword evidence="12" id="KW-0539">Nucleus</keyword>
<evidence type="ECO:0000256" key="8">
    <source>
        <dbReference type="ARBA" id="ARBA00023204"/>
    </source>
</evidence>
<keyword evidence="10 12" id="KW-0326">Glycosidase</keyword>
<dbReference type="PROSITE" id="PS01155">
    <property type="entry name" value="ENDONUCLEASE_III_2"/>
    <property type="match status" value="1"/>
</dbReference>
<evidence type="ECO:0000256" key="5">
    <source>
        <dbReference type="ARBA" id="ARBA00022801"/>
    </source>
</evidence>
<comment type="caution">
    <text evidence="12">Lacks conserved residue(s) required for the propagation of feature annotation.</text>
</comment>
<keyword evidence="12" id="KW-0496">Mitochondrion</keyword>
<reference evidence="14" key="1">
    <citation type="submission" date="2020-05" db="EMBL/GenBank/DDBJ databases">
        <title>Phylogenomic resolution of chytrid fungi.</title>
        <authorList>
            <person name="Stajich J.E."/>
            <person name="Amses K."/>
            <person name="Simmons R."/>
            <person name="Seto K."/>
            <person name="Myers J."/>
            <person name="Bonds A."/>
            <person name="Quandt C.A."/>
            <person name="Barry K."/>
            <person name="Liu P."/>
            <person name="Grigoriev I."/>
            <person name="Longcore J.E."/>
            <person name="James T.Y."/>
        </authorList>
    </citation>
    <scope>NUCLEOTIDE SEQUENCE</scope>
    <source>
        <strain evidence="14">JEL0476</strain>
    </source>
</reference>
<dbReference type="InterPro" id="IPR011257">
    <property type="entry name" value="DNA_glycosylase"/>
</dbReference>
<dbReference type="HAMAP" id="MF_03183">
    <property type="entry name" value="Endonuclease_III_Nth"/>
    <property type="match status" value="1"/>
</dbReference>
<protein>
    <recommendedName>
        <fullName evidence="12">Endonuclease III homolog</fullName>
        <ecNumber evidence="12">3.2.2.-</ecNumber>
        <ecNumber evidence="12">4.2.99.18</ecNumber>
    </recommendedName>
    <alternativeName>
        <fullName evidence="12">Bifunctional DNA N-glycosylase/DNA-(apurinic or apyrimidinic site) lyase</fullName>
        <shortName evidence="12">DNA glycosylase/AP lyase</shortName>
    </alternativeName>
</protein>
<dbReference type="GO" id="GO:0005634">
    <property type="term" value="C:nucleus"/>
    <property type="evidence" value="ECO:0007669"/>
    <property type="project" value="UniProtKB-SubCell"/>
</dbReference>
<feature type="domain" description="HhH-GPD" evidence="13">
    <location>
        <begin position="257"/>
        <end position="407"/>
    </location>
</feature>
<dbReference type="GO" id="GO:0051539">
    <property type="term" value="F:4 iron, 4 sulfur cluster binding"/>
    <property type="evidence" value="ECO:0007669"/>
    <property type="project" value="UniProtKB-KW"/>
</dbReference>
<dbReference type="CDD" id="cd00056">
    <property type="entry name" value="ENDO3c"/>
    <property type="match status" value="1"/>
</dbReference>
<dbReference type="InterPro" id="IPR023170">
    <property type="entry name" value="HhH_base_excis_C"/>
</dbReference>
<accession>A0AAD5U6R6</accession>
<organism evidence="14 15">
    <name type="scientific">Clydaea vesicula</name>
    <dbReference type="NCBI Taxonomy" id="447962"/>
    <lineage>
        <taxon>Eukaryota</taxon>
        <taxon>Fungi</taxon>
        <taxon>Fungi incertae sedis</taxon>
        <taxon>Chytridiomycota</taxon>
        <taxon>Chytridiomycota incertae sedis</taxon>
        <taxon>Chytridiomycetes</taxon>
        <taxon>Lobulomycetales</taxon>
        <taxon>Lobulomycetaceae</taxon>
        <taxon>Clydaea</taxon>
    </lineage>
</organism>
<evidence type="ECO:0000313" key="14">
    <source>
        <dbReference type="EMBL" id="KAJ3226276.1"/>
    </source>
</evidence>
<keyword evidence="5 12" id="KW-0378">Hydrolase</keyword>
<evidence type="ECO:0000256" key="10">
    <source>
        <dbReference type="ARBA" id="ARBA00023295"/>
    </source>
</evidence>
<keyword evidence="3" id="KW-0479">Metal-binding</keyword>
<evidence type="ECO:0000256" key="2">
    <source>
        <dbReference type="ARBA" id="ARBA00022485"/>
    </source>
</evidence>
<dbReference type="InterPro" id="IPR004036">
    <property type="entry name" value="Endonuclease-III-like_CS2"/>
</dbReference>
<sequence length="434" mass="50099">MIQIPKLLKFSTKEIEKIKSQNLYVVKNFTDHDEVDEFFIDLKIQISWKKLQSESCYEIYRCKNKDCLGFIFLTLEKKNGSNTYNTYKKKSLFNDHTENCLKNTVSKYFQNQEKTIDNSFSNFPALKKRKRIEIDYEEVKKEQIKDKDNMCSLKTNQNELNFSVIKSPKNVKDENSNQENLKIEEHTTSEKRITLKRKKEKLLAKEPSSWLQLYNLIKEYRKENSNAPVDTMGCSIISKDEKDVKILRYQTLVSLQLSSQTKDAVTYQAMKNLRGHNSGLTVDSILEMDDQLLDSYIGKVGFHNRKTIYLKKTAAVLKEKYAGDIPETVEELMSLPGVGPKMAYLAMQCGWGKSVGIGVDVHVHRICNRLGWVNTKTPEETRLSLESWLPQDNWGEINHILVGFGQLVCFPLRPSCSTCPVKDLCPKIGTKNKT</sequence>
<keyword evidence="4 12" id="KW-0227">DNA damage</keyword>
<evidence type="ECO:0000256" key="12">
    <source>
        <dbReference type="HAMAP-Rule" id="MF_03183"/>
    </source>
</evidence>
<dbReference type="Proteomes" id="UP001211065">
    <property type="component" value="Unassembled WGS sequence"/>
</dbReference>
<dbReference type="Pfam" id="PF00730">
    <property type="entry name" value="HhH-GPD"/>
    <property type="match status" value="1"/>
</dbReference>
<name>A0AAD5U6R6_9FUNG</name>
<evidence type="ECO:0000256" key="7">
    <source>
        <dbReference type="ARBA" id="ARBA00023014"/>
    </source>
</evidence>
<dbReference type="PANTHER" id="PTHR43286">
    <property type="entry name" value="ENDONUCLEASE III-LIKE PROTEIN 1"/>
    <property type="match status" value="1"/>
</dbReference>
<dbReference type="InterPro" id="IPR003265">
    <property type="entry name" value="HhH-GPD_domain"/>
</dbReference>
<comment type="subcellular location">
    <subcellularLocation>
        <location evidence="12">Nucleus</location>
    </subcellularLocation>
    <subcellularLocation>
        <location evidence="12">Mitochondrion</location>
    </subcellularLocation>
</comment>
<proteinExistence type="inferred from homology"/>
<keyword evidence="15" id="KW-1185">Reference proteome</keyword>